<feature type="region of interest" description="Disordered" evidence="2">
    <location>
        <begin position="643"/>
        <end position="699"/>
    </location>
</feature>
<reference evidence="3" key="1">
    <citation type="submission" date="2022-07" db="EMBL/GenBank/DDBJ databases">
        <title>Draft genome sequence of Zalerion maritima ATCC 34329, a (micro)plastics degrading marine fungus.</title>
        <authorList>
            <person name="Paco A."/>
            <person name="Goncalves M.F.M."/>
            <person name="Rocha-Santos T.A.P."/>
            <person name="Alves A."/>
        </authorList>
    </citation>
    <scope>NUCLEOTIDE SEQUENCE</scope>
    <source>
        <strain evidence="3">ATCC 34329</strain>
    </source>
</reference>
<feature type="region of interest" description="Disordered" evidence="2">
    <location>
        <begin position="273"/>
        <end position="294"/>
    </location>
</feature>
<feature type="region of interest" description="Disordered" evidence="2">
    <location>
        <begin position="176"/>
        <end position="207"/>
    </location>
</feature>
<proteinExistence type="predicted"/>
<evidence type="ECO:0000313" key="4">
    <source>
        <dbReference type="Proteomes" id="UP001201980"/>
    </source>
</evidence>
<sequence length="725" mass="83489">MPNQDQQQQIRPPWWPPTKRQEEIYADLLEFKQNHPEENVRFPWMELQQTACPPSPRFAPPSSPGSPSPRRTLMGPSAVEIPELRVPTPENKLDIARIEYLEDQLQKSRKSGLARLRTAGGNHLVPSAVKRLNNEEDKRLMEELRREKLKLQKSNVELGTEASTAKQESMNLQTRLKEDIQEKSIKEGLGRQKDDSRTNPAKTMQSVTELQDIITKTQEQKVEIQKQATGLGKRNIELVKQNWELRKQIKGQDSRIKGLEETVAEMNKKIEDPTMAPEGCRDQGKEHARRQQRVDEDVVEALQETIAERDRQVERLTNEREGTDEGCWKEVQARLEEMLEAQEECVGRDIRALEDKVKLREQRIRELERSRAGFMEKLAQETFETERRRVREQLGLRELHSPDVDEVGSPPPSPSRRHEKSIITKLQTAVRDLEEKAKEHHHSLKKEKMEKEDIWNKLQDEVDDKEKEMRYMKEELEKEFGQRLQCVSDSYDLQTEKRGSAALEMYRGWERERVDMQAELRRAREELTKLGEEKMSVELKVEKAEASVATILDTAGLLDEELAGSGSGSETSGASSDQDQKKKKKKKKHAIAKLAEGKAEAEIQLEKAQETIYMLRGLNEQRSHEDEAYRPQLVDGCLPDIRISYDNDEEKPESPASETDEVRSPEVGEMSSLHEELPGAERREAEGVEDIIPPAEVPQEAKRNLRVAADFLVKAHTAVFKPEYI</sequence>
<evidence type="ECO:0000256" key="1">
    <source>
        <dbReference type="SAM" id="Coils"/>
    </source>
</evidence>
<feature type="compositionally biased region" description="Basic and acidic residues" evidence="2">
    <location>
        <begin position="394"/>
        <end position="403"/>
    </location>
</feature>
<gene>
    <name evidence="3" type="ORF">MKZ38_006130</name>
</gene>
<feature type="compositionally biased region" description="Basic and acidic residues" evidence="2">
    <location>
        <begin position="176"/>
        <end position="197"/>
    </location>
</feature>
<dbReference type="Proteomes" id="UP001201980">
    <property type="component" value="Unassembled WGS sequence"/>
</dbReference>
<keyword evidence="4" id="KW-1185">Reference proteome</keyword>
<organism evidence="3 4">
    <name type="scientific">Zalerion maritima</name>
    <dbReference type="NCBI Taxonomy" id="339359"/>
    <lineage>
        <taxon>Eukaryota</taxon>
        <taxon>Fungi</taxon>
        <taxon>Dikarya</taxon>
        <taxon>Ascomycota</taxon>
        <taxon>Pezizomycotina</taxon>
        <taxon>Sordariomycetes</taxon>
        <taxon>Lulworthiomycetidae</taxon>
        <taxon>Lulworthiales</taxon>
        <taxon>Lulworthiaceae</taxon>
        <taxon>Zalerion</taxon>
    </lineage>
</organism>
<dbReference type="AlphaFoldDB" id="A0AAD5RJI4"/>
<feature type="region of interest" description="Disordered" evidence="2">
    <location>
        <begin position="394"/>
        <end position="422"/>
    </location>
</feature>
<keyword evidence="1" id="KW-0175">Coiled coil</keyword>
<feature type="compositionally biased region" description="Basic residues" evidence="2">
    <location>
        <begin position="581"/>
        <end position="591"/>
    </location>
</feature>
<feature type="compositionally biased region" description="Polar residues" evidence="2">
    <location>
        <begin position="198"/>
        <end position="207"/>
    </location>
</feature>
<evidence type="ECO:0000256" key="2">
    <source>
        <dbReference type="SAM" id="MobiDB-lite"/>
    </source>
</evidence>
<protein>
    <submittedName>
        <fullName evidence="3">Uncharacterized protein</fullName>
    </submittedName>
</protein>
<accession>A0AAD5RJI4</accession>
<feature type="coiled-coil region" evidence="1">
    <location>
        <begin position="506"/>
        <end position="547"/>
    </location>
</feature>
<feature type="compositionally biased region" description="Basic and acidic residues" evidence="2">
    <location>
        <begin position="660"/>
        <end position="686"/>
    </location>
</feature>
<feature type="coiled-coil region" evidence="1">
    <location>
        <begin position="132"/>
        <end position="161"/>
    </location>
</feature>
<feature type="coiled-coil region" evidence="1">
    <location>
        <begin position="423"/>
        <end position="475"/>
    </location>
</feature>
<evidence type="ECO:0000313" key="3">
    <source>
        <dbReference type="EMBL" id="KAJ2895846.1"/>
    </source>
</evidence>
<name>A0AAD5RJI4_9PEZI</name>
<feature type="region of interest" description="Disordered" evidence="2">
    <location>
        <begin position="50"/>
        <end position="77"/>
    </location>
</feature>
<feature type="region of interest" description="Disordered" evidence="2">
    <location>
        <begin position="561"/>
        <end position="593"/>
    </location>
</feature>
<dbReference type="EMBL" id="JAKWBI020000371">
    <property type="protein sequence ID" value="KAJ2895846.1"/>
    <property type="molecule type" value="Genomic_DNA"/>
</dbReference>
<feature type="coiled-coil region" evidence="1">
    <location>
        <begin position="207"/>
        <end position="269"/>
    </location>
</feature>
<feature type="compositionally biased region" description="Pro residues" evidence="2">
    <location>
        <begin position="53"/>
        <end position="67"/>
    </location>
</feature>
<comment type="caution">
    <text evidence="3">The sequence shown here is derived from an EMBL/GenBank/DDBJ whole genome shotgun (WGS) entry which is preliminary data.</text>
</comment>